<evidence type="ECO:0008006" key="5">
    <source>
        <dbReference type="Google" id="ProtNLM"/>
    </source>
</evidence>
<dbReference type="InterPro" id="IPR036291">
    <property type="entry name" value="NAD(P)-bd_dom_sf"/>
</dbReference>
<dbReference type="InterPro" id="IPR002347">
    <property type="entry name" value="SDR_fam"/>
</dbReference>
<name>A0A9W9UQP5_PENBR</name>
<organism evidence="3 4">
    <name type="scientific">Penicillium brevicompactum</name>
    <dbReference type="NCBI Taxonomy" id="5074"/>
    <lineage>
        <taxon>Eukaryota</taxon>
        <taxon>Fungi</taxon>
        <taxon>Dikarya</taxon>
        <taxon>Ascomycota</taxon>
        <taxon>Pezizomycotina</taxon>
        <taxon>Eurotiomycetes</taxon>
        <taxon>Eurotiomycetidae</taxon>
        <taxon>Eurotiales</taxon>
        <taxon>Aspergillaceae</taxon>
        <taxon>Penicillium</taxon>
    </lineage>
</organism>
<gene>
    <name evidence="3" type="ORF">N7541_006336</name>
</gene>
<dbReference type="SUPFAM" id="SSF51735">
    <property type="entry name" value="NAD(P)-binding Rossmann-fold domains"/>
    <property type="match status" value="1"/>
</dbReference>
<evidence type="ECO:0000313" key="3">
    <source>
        <dbReference type="EMBL" id="KAJ5353772.1"/>
    </source>
</evidence>
<keyword evidence="2" id="KW-0560">Oxidoreductase</keyword>
<comment type="caution">
    <text evidence="3">The sequence shown here is derived from an EMBL/GenBank/DDBJ whole genome shotgun (WGS) entry which is preliminary data.</text>
</comment>
<dbReference type="Proteomes" id="UP001148299">
    <property type="component" value="Unassembled WGS sequence"/>
</dbReference>
<keyword evidence="4" id="KW-1185">Reference proteome</keyword>
<dbReference type="PANTHER" id="PTHR43669">
    <property type="entry name" value="5-KETO-D-GLUCONATE 5-REDUCTASE"/>
    <property type="match status" value="1"/>
</dbReference>
<evidence type="ECO:0000256" key="1">
    <source>
        <dbReference type="ARBA" id="ARBA00006484"/>
    </source>
</evidence>
<reference evidence="3" key="2">
    <citation type="journal article" date="2023" name="IMA Fungus">
        <title>Comparative genomic study of the Penicillium genus elucidates a diverse pangenome and 15 lateral gene transfer events.</title>
        <authorList>
            <person name="Petersen C."/>
            <person name="Sorensen T."/>
            <person name="Nielsen M.R."/>
            <person name="Sondergaard T.E."/>
            <person name="Sorensen J.L."/>
            <person name="Fitzpatrick D.A."/>
            <person name="Frisvad J.C."/>
            <person name="Nielsen K.L."/>
        </authorList>
    </citation>
    <scope>NUCLEOTIDE SEQUENCE</scope>
    <source>
        <strain evidence="3">IBT 35675</strain>
    </source>
</reference>
<dbReference type="GO" id="GO:0016491">
    <property type="term" value="F:oxidoreductase activity"/>
    <property type="evidence" value="ECO:0007669"/>
    <property type="project" value="UniProtKB-KW"/>
</dbReference>
<reference evidence="3" key="1">
    <citation type="submission" date="2022-12" db="EMBL/GenBank/DDBJ databases">
        <authorList>
            <person name="Petersen C."/>
        </authorList>
    </citation>
    <scope>NUCLEOTIDE SEQUENCE</scope>
    <source>
        <strain evidence="3">IBT 35675</strain>
    </source>
</reference>
<protein>
    <recommendedName>
        <fullName evidence="5">NAD(P)-binding protein</fullName>
    </recommendedName>
</protein>
<accession>A0A9W9UQP5</accession>
<dbReference type="Pfam" id="PF13561">
    <property type="entry name" value="adh_short_C2"/>
    <property type="match status" value="1"/>
</dbReference>
<dbReference type="PANTHER" id="PTHR43669:SF4">
    <property type="entry name" value="SHORT-CHAIN DEHYDROGENASE"/>
    <property type="match status" value="1"/>
</dbReference>
<dbReference type="EMBL" id="JAPZBR010000005">
    <property type="protein sequence ID" value="KAJ5353772.1"/>
    <property type="molecule type" value="Genomic_DNA"/>
</dbReference>
<evidence type="ECO:0000313" key="4">
    <source>
        <dbReference type="Proteomes" id="UP001148299"/>
    </source>
</evidence>
<proteinExistence type="inferred from homology"/>
<sequence>MSAQSPVILILGAGPNIGINVARVFAAKGYKVALASRSLKDQESTADQLNIPSDLSNPDSVVDAFSKVKAALGTPSVVVYNAAALTRADGENPLSLPLSDFTRDLNVNTTSAFVAAQQAVLAFQELSPSASRTFIYTGNMLNTTVIPPLLDLGVGKSATAHIIQTAATSYSDRGFKYRNPQLPFLPLLTVHRFYYADERKADGSITPQIDGEAHAELYAQLAEGKSQGPWQQTFVKGSGYKKFAPAN</sequence>
<comment type="similarity">
    <text evidence="1">Belongs to the short-chain dehydrogenases/reductases (SDR) family.</text>
</comment>
<evidence type="ECO:0000256" key="2">
    <source>
        <dbReference type="ARBA" id="ARBA00023002"/>
    </source>
</evidence>
<dbReference type="AlphaFoldDB" id="A0A9W9UQP5"/>
<dbReference type="Gene3D" id="3.40.50.720">
    <property type="entry name" value="NAD(P)-binding Rossmann-like Domain"/>
    <property type="match status" value="1"/>
</dbReference>